<keyword evidence="2" id="KW-0812">Transmembrane</keyword>
<keyword evidence="3" id="KW-1133">Transmembrane helix</keyword>
<keyword evidence="6" id="KW-0869">Chloride channel</keyword>
<proteinExistence type="inferred from homology"/>
<dbReference type="Pfam" id="PF01062">
    <property type="entry name" value="Bestrophin"/>
    <property type="match status" value="1"/>
</dbReference>
<keyword evidence="6" id="KW-0868">Chloride</keyword>
<protein>
    <recommendedName>
        <fullName evidence="6">Bestrophin homolog</fullName>
    </recommendedName>
</protein>
<evidence type="ECO:0000313" key="8">
    <source>
        <dbReference type="WBParaSite" id="ALUE_0000185601-mRNA-1"/>
    </source>
</evidence>
<evidence type="ECO:0000256" key="3">
    <source>
        <dbReference type="ARBA" id="ARBA00022989"/>
    </source>
</evidence>
<comment type="function">
    <text evidence="6">Forms chloride channels.</text>
</comment>
<dbReference type="GO" id="GO:0005886">
    <property type="term" value="C:plasma membrane"/>
    <property type="evidence" value="ECO:0007669"/>
    <property type="project" value="UniProtKB-SubCell"/>
</dbReference>
<organism evidence="7 8">
    <name type="scientific">Ascaris lumbricoides</name>
    <name type="common">Giant roundworm</name>
    <dbReference type="NCBI Taxonomy" id="6252"/>
    <lineage>
        <taxon>Eukaryota</taxon>
        <taxon>Metazoa</taxon>
        <taxon>Ecdysozoa</taxon>
        <taxon>Nematoda</taxon>
        <taxon>Chromadorea</taxon>
        <taxon>Rhabditida</taxon>
        <taxon>Spirurina</taxon>
        <taxon>Ascaridomorpha</taxon>
        <taxon>Ascaridoidea</taxon>
        <taxon>Ascarididae</taxon>
        <taxon>Ascaris</taxon>
    </lineage>
</organism>
<keyword evidence="6" id="KW-1003">Cell membrane</keyword>
<reference evidence="8" key="1">
    <citation type="submission" date="2017-02" db="UniProtKB">
        <authorList>
            <consortium name="WormBaseParasite"/>
        </authorList>
    </citation>
    <scope>IDENTIFICATION</scope>
</reference>
<dbReference type="GO" id="GO:0005254">
    <property type="term" value="F:chloride channel activity"/>
    <property type="evidence" value="ECO:0007669"/>
    <property type="project" value="UniProtKB-KW"/>
</dbReference>
<dbReference type="PANTHER" id="PTHR10736">
    <property type="entry name" value="BESTROPHIN"/>
    <property type="match status" value="1"/>
</dbReference>
<evidence type="ECO:0000256" key="6">
    <source>
        <dbReference type="RuleBase" id="RU363126"/>
    </source>
</evidence>
<dbReference type="GO" id="GO:0034707">
    <property type="term" value="C:chloride channel complex"/>
    <property type="evidence" value="ECO:0007669"/>
    <property type="project" value="UniProtKB-KW"/>
</dbReference>
<dbReference type="InterPro" id="IPR000615">
    <property type="entry name" value="Bestrophin"/>
</dbReference>
<evidence type="ECO:0000256" key="2">
    <source>
        <dbReference type="ARBA" id="ARBA00022692"/>
    </source>
</evidence>
<evidence type="ECO:0000256" key="4">
    <source>
        <dbReference type="ARBA" id="ARBA00023136"/>
    </source>
</evidence>
<keyword evidence="4" id="KW-0472">Membrane</keyword>
<sequence>MIVIPLSPSHECIITIEIMQSECSAVSPPADLPPAIYIGGYVYGTDDECRLLRRTMARYLCLTQLLVYRDISVRVRKRFPTYESIVKAGELL</sequence>
<dbReference type="InterPro" id="IPR021134">
    <property type="entry name" value="Bestrophin-like"/>
</dbReference>
<comment type="subcellular location">
    <subcellularLocation>
        <location evidence="6">Cell membrane</location>
        <topology evidence="6">Multi-pass membrane protein</topology>
    </subcellularLocation>
    <subcellularLocation>
        <location evidence="1">Membrane</location>
    </subcellularLocation>
</comment>
<name>A0A0M3HK11_ASCLU</name>
<evidence type="ECO:0000256" key="1">
    <source>
        <dbReference type="ARBA" id="ARBA00004370"/>
    </source>
</evidence>
<evidence type="ECO:0000256" key="5">
    <source>
        <dbReference type="ARBA" id="ARBA00034769"/>
    </source>
</evidence>
<keyword evidence="7" id="KW-1185">Reference proteome</keyword>
<evidence type="ECO:0000313" key="7">
    <source>
        <dbReference type="Proteomes" id="UP000036681"/>
    </source>
</evidence>
<comment type="similarity">
    <text evidence="5 6">Belongs to the anion channel-forming bestrophin (TC 1.A.46) family. Calcium-sensitive chloride channel subfamily.</text>
</comment>
<dbReference type="PANTHER" id="PTHR10736:SF0">
    <property type="entry name" value="BESTROPHIN HOMOLOG"/>
    <property type="match status" value="1"/>
</dbReference>
<keyword evidence="6" id="KW-0406">Ion transport</keyword>
<accession>A0A0M3HK11</accession>
<keyword evidence="6" id="KW-0813">Transport</keyword>
<dbReference type="AlphaFoldDB" id="A0A0M3HK11"/>
<dbReference type="WBParaSite" id="ALUE_0000185601-mRNA-1">
    <property type="protein sequence ID" value="ALUE_0000185601-mRNA-1"/>
    <property type="gene ID" value="ALUE_0000185601"/>
</dbReference>
<dbReference type="Proteomes" id="UP000036681">
    <property type="component" value="Unplaced"/>
</dbReference>
<keyword evidence="6" id="KW-0407">Ion channel</keyword>